<dbReference type="AlphaFoldDB" id="X1GVS7"/>
<gene>
    <name evidence="1" type="ORF">S03H2_18222</name>
</gene>
<name>X1GVS7_9ZZZZ</name>
<feature type="non-terminal residue" evidence="1">
    <location>
        <position position="1"/>
    </location>
</feature>
<evidence type="ECO:0000313" key="1">
    <source>
        <dbReference type="EMBL" id="GAH37108.1"/>
    </source>
</evidence>
<proteinExistence type="predicted"/>
<organism evidence="1">
    <name type="scientific">marine sediment metagenome</name>
    <dbReference type="NCBI Taxonomy" id="412755"/>
    <lineage>
        <taxon>unclassified sequences</taxon>
        <taxon>metagenomes</taxon>
        <taxon>ecological metagenomes</taxon>
    </lineage>
</organism>
<accession>X1GVS7</accession>
<protein>
    <submittedName>
        <fullName evidence="1">Uncharacterized protein</fullName>
    </submittedName>
</protein>
<comment type="caution">
    <text evidence="1">The sequence shown here is derived from an EMBL/GenBank/DDBJ whole genome shotgun (WGS) entry which is preliminary data.</text>
</comment>
<sequence>YPFVETVKKGDSILISGSLVGMMAILKEVVQGEKFIKIIDHGDRKIIFEKNKTNEIIFALIVKENLTIFQRKFTSLIEEFDKTYKELVEDIEDSCSVSDNWENLESLIKKHFG</sequence>
<dbReference type="EMBL" id="BARU01009446">
    <property type="protein sequence ID" value="GAH37108.1"/>
    <property type="molecule type" value="Genomic_DNA"/>
</dbReference>
<reference evidence="1" key="1">
    <citation type="journal article" date="2014" name="Front. Microbiol.">
        <title>High frequency of phylogenetically diverse reductive dehalogenase-homologous genes in deep subseafloor sedimentary metagenomes.</title>
        <authorList>
            <person name="Kawai M."/>
            <person name="Futagami T."/>
            <person name="Toyoda A."/>
            <person name="Takaki Y."/>
            <person name="Nishi S."/>
            <person name="Hori S."/>
            <person name="Arai W."/>
            <person name="Tsubouchi T."/>
            <person name="Morono Y."/>
            <person name="Uchiyama I."/>
            <person name="Ito T."/>
            <person name="Fujiyama A."/>
            <person name="Inagaki F."/>
            <person name="Takami H."/>
        </authorList>
    </citation>
    <scope>NUCLEOTIDE SEQUENCE</scope>
    <source>
        <strain evidence="1">Expedition CK06-06</strain>
    </source>
</reference>